<organism evidence="3 4">
    <name type="scientific">Cylindrospermum stagnale PCC 7417</name>
    <dbReference type="NCBI Taxonomy" id="56107"/>
    <lineage>
        <taxon>Bacteria</taxon>
        <taxon>Bacillati</taxon>
        <taxon>Cyanobacteriota</taxon>
        <taxon>Cyanophyceae</taxon>
        <taxon>Nostocales</taxon>
        <taxon>Nostocaceae</taxon>
        <taxon>Cylindrospermum</taxon>
    </lineage>
</organism>
<dbReference type="RefSeq" id="WP_015207478.1">
    <property type="nucleotide sequence ID" value="NC_019757.1"/>
</dbReference>
<keyword evidence="4" id="KW-1185">Reference proteome</keyword>
<keyword evidence="2" id="KW-0812">Transmembrane</keyword>
<sequence>MTWKNWVSRPPAFTVSVVAGLVGLITLGCASFANDSEQQPTQGENNSTIATPAENVSANKGENNSTITTPAEAISANAPEEMPLEKDMAYMEARQLLRQQGWRPNLQGESPNLRDSSVKELFELGYEEIKDCSGTGEGPCLFEFINEKGELLVVVATTRGDENAKRFVKSWWIEKETNITQQSSSNKITAGLYWLGGTDQGLEVAGNRYRYYDEGGTKPWKSISDLKYITNGVVFDGETYWCLSTLAPQNGATACSAKGWTQETLPFVGTKYFNFLGGSGTGRTITIKDDGSTIVKILGTVSTSVIYEGKYSNPLIFDEGDGLLIKGDKIYELKTDGQVAKGCKGEGTLCESVLYSP</sequence>
<keyword evidence="2" id="KW-0472">Membrane</keyword>
<dbReference type="PROSITE" id="PS51257">
    <property type="entry name" value="PROKAR_LIPOPROTEIN"/>
    <property type="match status" value="1"/>
</dbReference>
<feature type="compositionally biased region" description="Polar residues" evidence="1">
    <location>
        <begin position="36"/>
        <end position="69"/>
    </location>
</feature>
<dbReference type="AlphaFoldDB" id="K9WVJ4"/>
<keyword evidence="2" id="KW-1133">Transmembrane helix</keyword>
<reference evidence="3 4" key="1">
    <citation type="submission" date="2012-06" db="EMBL/GenBank/DDBJ databases">
        <title>Finished chromosome of genome of Cylindrospermum stagnale PCC 7417.</title>
        <authorList>
            <consortium name="US DOE Joint Genome Institute"/>
            <person name="Gugger M."/>
            <person name="Coursin T."/>
            <person name="Rippka R."/>
            <person name="Tandeau De Marsac N."/>
            <person name="Huntemann M."/>
            <person name="Wei C.-L."/>
            <person name="Han J."/>
            <person name="Detter J.C."/>
            <person name="Han C."/>
            <person name="Tapia R."/>
            <person name="Chen A."/>
            <person name="Kyrpides N."/>
            <person name="Mavromatis K."/>
            <person name="Markowitz V."/>
            <person name="Szeto E."/>
            <person name="Ivanova N."/>
            <person name="Pagani I."/>
            <person name="Pati A."/>
            <person name="Goodwin L."/>
            <person name="Nordberg H.P."/>
            <person name="Cantor M.N."/>
            <person name="Hua S.X."/>
            <person name="Woyke T."/>
            <person name="Kerfeld C.A."/>
        </authorList>
    </citation>
    <scope>NUCLEOTIDE SEQUENCE [LARGE SCALE GENOMIC DNA]</scope>
    <source>
        <strain evidence="3 4">PCC 7417</strain>
    </source>
</reference>
<evidence type="ECO:0000256" key="2">
    <source>
        <dbReference type="SAM" id="Phobius"/>
    </source>
</evidence>
<dbReference type="KEGG" id="csg:Cylst_1977"/>
<feature type="region of interest" description="Disordered" evidence="1">
    <location>
        <begin position="36"/>
        <end position="78"/>
    </location>
</feature>
<evidence type="ECO:0008006" key="5">
    <source>
        <dbReference type="Google" id="ProtNLM"/>
    </source>
</evidence>
<evidence type="ECO:0000256" key="1">
    <source>
        <dbReference type="SAM" id="MobiDB-lite"/>
    </source>
</evidence>
<dbReference type="Proteomes" id="UP000010475">
    <property type="component" value="Chromosome"/>
</dbReference>
<dbReference type="HOGENOM" id="CLU_065790_0_0_3"/>
<accession>K9WVJ4</accession>
<evidence type="ECO:0000313" key="3">
    <source>
        <dbReference type="EMBL" id="AFZ24223.1"/>
    </source>
</evidence>
<feature type="transmembrane region" description="Helical" evidence="2">
    <location>
        <begin position="12"/>
        <end position="33"/>
    </location>
</feature>
<dbReference type="EMBL" id="CP003642">
    <property type="protein sequence ID" value="AFZ24223.1"/>
    <property type="molecule type" value="Genomic_DNA"/>
</dbReference>
<gene>
    <name evidence="3" type="ORF">Cylst_1977</name>
</gene>
<dbReference type="eggNOG" id="ENOG502ZATT">
    <property type="taxonomic scope" value="Bacteria"/>
</dbReference>
<proteinExistence type="predicted"/>
<name>K9WVJ4_9NOST</name>
<evidence type="ECO:0000313" key="4">
    <source>
        <dbReference type="Proteomes" id="UP000010475"/>
    </source>
</evidence>
<protein>
    <recommendedName>
        <fullName evidence="5">Lipoprotein</fullName>
    </recommendedName>
</protein>
<dbReference type="STRING" id="56107.Cylst_1977"/>